<evidence type="ECO:0000313" key="3">
    <source>
        <dbReference type="EMBL" id="CAA9490418.1"/>
    </source>
</evidence>
<sequence>MAPATFAGASPQVREGRGGWDRDSIVNAIREWVATYGEPPRAADWNPSSAKWSGQLWRVERYRAGRADGSPWPALNSAKRPFGGSLTEAVRAAGFEPARPGPKRRTDVDPEQAGRAVISPEGRAMIDAALARAREAERRAAAVESRLERALERASRIAAERDRARRTVRPAKVVRERVVDPAAVARATRRADAAAAKAGEREAEARMDAAEARGTAKRLAARLERSEATVGTLRGERRELKAEADGLADRLVALERTLESTRAQAEAGRRAPEVVTVREEAPEAAEVRAAAVEAARCRRIAEDAELRAARAERELRETVAAIRGEERKLTPAELAELKTQGPGGPAVMAEALKALTAARGSGNPTRMRDALRRVAQAAVTWQERI</sequence>
<feature type="coiled-coil region" evidence="1">
    <location>
        <begin position="193"/>
        <end position="264"/>
    </location>
</feature>
<feature type="coiled-coil region" evidence="1">
    <location>
        <begin position="126"/>
        <end position="167"/>
    </location>
</feature>
<dbReference type="EMBL" id="CADCVS010000193">
    <property type="protein sequence ID" value="CAA9490418.1"/>
    <property type="molecule type" value="Genomic_DNA"/>
</dbReference>
<evidence type="ECO:0000256" key="1">
    <source>
        <dbReference type="SAM" id="Coils"/>
    </source>
</evidence>
<dbReference type="AlphaFoldDB" id="A0A6J4S6C2"/>
<evidence type="ECO:0000256" key="2">
    <source>
        <dbReference type="SAM" id="MobiDB-lite"/>
    </source>
</evidence>
<protein>
    <submittedName>
        <fullName evidence="3">Uncharacterized protein</fullName>
    </submittedName>
</protein>
<accession>A0A6J4S6C2</accession>
<feature type="region of interest" description="Disordered" evidence="2">
    <location>
        <begin position="95"/>
        <end position="116"/>
    </location>
</feature>
<proteinExistence type="predicted"/>
<name>A0A6J4S6C2_9ACTN</name>
<feature type="coiled-coil region" evidence="1">
    <location>
        <begin position="294"/>
        <end position="328"/>
    </location>
</feature>
<organism evidence="3">
    <name type="scientific">uncultured Solirubrobacteraceae bacterium</name>
    <dbReference type="NCBI Taxonomy" id="1162706"/>
    <lineage>
        <taxon>Bacteria</taxon>
        <taxon>Bacillati</taxon>
        <taxon>Actinomycetota</taxon>
        <taxon>Thermoleophilia</taxon>
        <taxon>Solirubrobacterales</taxon>
        <taxon>Solirubrobacteraceae</taxon>
        <taxon>environmental samples</taxon>
    </lineage>
</organism>
<keyword evidence="1" id="KW-0175">Coiled coil</keyword>
<gene>
    <name evidence="3" type="ORF">AVDCRST_MAG30-1331</name>
</gene>
<feature type="region of interest" description="Disordered" evidence="2">
    <location>
        <begin position="1"/>
        <end position="21"/>
    </location>
</feature>
<reference evidence="3" key="1">
    <citation type="submission" date="2020-02" db="EMBL/GenBank/DDBJ databases">
        <authorList>
            <person name="Meier V. D."/>
        </authorList>
    </citation>
    <scope>NUCLEOTIDE SEQUENCE</scope>
    <source>
        <strain evidence="3">AVDCRST_MAG30</strain>
    </source>
</reference>